<name>A0A6J7E3Q8_9ZZZZ</name>
<protein>
    <submittedName>
        <fullName evidence="14">Unannotated protein</fullName>
    </submittedName>
</protein>
<dbReference type="GO" id="GO:0030170">
    <property type="term" value="F:pyridoxal phosphate binding"/>
    <property type="evidence" value="ECO:0007669"/>
    <property type="project" value="InterPro"/>
</dbReference>
<evidence type="ECO:0000256" key="11">
    <source>
        <dbReference type="ARBA" id="ARBA00023136"/>
    </source>
</evidence>
<dbReference type="GO" id="GO:0019752">
    <property type="term" value="P:carboxylic acid metabolic process"/>
    <property type="evidence" value="ECO:0007669"/>
    <property type="project" value="InterPro"/>
</dbReference>
<dbReference type="AlphaFoldDB" id="A0A6J7E3Q8"/>
<dbReference type="InterPro" id="IPR015422">
    <property type="entry name" value="PyrdxlP-dep_Trfase_small"/>
</dbReference>
<dbReference type="PANTHER" id="PTHR42735:SF6">
    <property type="entry name" value="SPHINGOSINE-1-PHOSPHATE LYASE 1"/>
    <property type="match status" value="1"/>
</dbReference>
<organism evidence="14">
    <name type="scientific">freshwater metagenome</name>
    <dbReference type="NCBI Taxonomy" id="449393"/>
    <lineage>
        <taxon>unclassified sequences</taxon>
        <taxon>metagenomes</taxon>
        <taxon>ecological metagenomes</taxon>
    </lineage>
</organism>
<keyword evidence="10" id="KW-0443">Lipid metabolism</keyword>
<dbReference type="GO" id="GO:0006665">
    <property type="term" value="P:sphingolipid metabolic process"/>
    <property type="evidence" value="ECO:0007669"/>
    <property type="project" value="UniProtKB-KW"/>
</dbReference>
<evidence type="ECO:0000256" key="9">
    <source>
        <dbReference type="ARBA" id="ARBA00022989"/>
    </source>
</evidence>
<evidence type="ECO:0000256" key="6">
    <source>
        <dbReference type="ARBA" id="ARBA00022824"/>
    </source>
</evidence>
<comment type="similarity">
    <text evidence="13">Belongs to the group II decarboxylase family. Sphingosine-1-phosphate lyase subfamily.</text>
</comment>
<evidence type="ECO:0000313" key="14">
    <source>
        <dbReference type="EMBL" id="CAB4877526.1"/>
    </source>
</evidence>
<sequence length="415" mass="44222">MALRATGLTHDEIFAALGELKANDVRWRDGRAFTLTYNAGDEILAVAEEAYRAFSTENALNTDAFPSLRTIQAEVVNVVTDWLQGGPDAAGFMTSGGTESILLAVKGSRERGRKERGISSPNVVLPTSAHAAFEKACYYFGLESRRVAVGDDWRADPTAMAAAVDNDTVLIVASAPQYPQGVIDPIPAIAAIAADRDINCHVDGCMGGVTLTYLERLGHAIPPWNFSVPGVTSISVDLHKYGYTAKGASVIAYRNKKLRSYQTYLTDNWLGGLYGSSGIMGTKGGGSMAAAWAVMNFLGDDGYMRVTAAARRAAEELVAGIRARPVLQLRAEPDTTLVAFGASDPNALDVFAVADALWRRGWYVDRQGPPPSLHCTVNAVHDGKIPEFLADLDAALAEVSRASTTGTQGAYGTID</sequence>
<dbReference type="Gene3D" id="6.10.140.2150">
    <property type="match status" value="1"/>
</dbReference>
<keyword evidence="8" id="KW-0746">Sphingolipid metabolism</keyword>
<evidence type="ECO:0000256" key="12">
    <source>
        <dbReference type="ARBA" id="ARBA00023239"/>
    </source>
</evidence>
<evidence type="ECO:0000256" key="5">
    <source>
        <dbReference type="ARBA" id="ARBA00022692"/>
    </source>
</evidence>
<keyword evidence="6" id="KW-0256">Endoplasmic reticulum</keyword>
<proteinExistence type="inferred from homology"/>
<dbReference type="Gene3D" id="3.40.640.10">
    <property type="entry name" value="Type I PLP-dependent aspartate aminotransferase-like (Major domain)"/>
    <property type="match status" value="1"/>
</dbReference>
<gene>
    <name evidence="14" type="ORF">UFOPK3376_01209</name>
</gene>
<evidence type="ECO:0000256" key="10">
    <source>
        <dbReference type="ARBA" id="ARBA00023098"/>
    </source>
</evidence>
<evidence type="ECO:0000256" key="8">
    <source>
        <dbReference type="ARBA" id="ARBA00022919"/>
    </source>
</evidence>
<keyword evidence="11" id="KW-0472">Membrane</keyword>
<comment type="pathway">
    <text evidence="3">Lipid metabolism; sphingolipid metabolism.</text>
</comment>
<dbReference type="Gene3D" id="3.90.1150.10">
    <property type="entry name" value="Aspartate Aminotransferase, domain 1"/>
    <property type="match status" value="1"/>
</dbReference>
<evidence type="ECO:0000256" key="4">
    <source>
        <dbReference type="ARBA" id="ARBA00004991"/>
    </source>
</evidence>
<evidence type="ECO:0000256" key="1">
    <source>
        <dbReference type="ARBA" id="ARBA00001933"/>
    </source>
</evidence>
<accession>A0A6J7E3Q8</accession>
<dbReference type="GO" id="GO:0016830">
    <property type="term" value="F:carbon-carbon lyase activity"/>
    <property type="evidence" value="ECO:0007669"/>
    <property type="project" value="InterPro"/>
</dbReference>
<keyword evidence="7" id="KW-0663">Pyridoxal phosphate</keyword>
<evidence type="ECO:0000256" key="3">
    <source>
        <dbReference type="ARBA" id="ARBA00004760"/>
    </source>
</evidence>
<keyword evidence="9" id="KW-1133">Transmembrane helix</keyword>
<dbReference type="InterPro" id="IPR015424">
    <property type="entry name" value="PyrdxlP-dep_Trfase"/>
</dbReference>
<dbReference type="FunFam" id="3.40.640.10:FF:000020">
    <property type="entry name" value="sphingosine-1-phosphate lyase 1"/>
    <property type="match status" value="1"/>
</dbReference>
<reference evidence="14" key="1">
    <citation type="submission" date="2020-05" db="EMBL/GenBank/DDBJ databases">
        <authorList>
            <person name="Chiriac C."/>
            <person name="Salcher M."/>
            <person name="Ghai R."/>
            <person name="Kavagutti S V."/>
        </authorList>
    </citation>
    <scope>NUCLEOTIDE SEQUENCE</scope>
</reference>
<dbReference type="GO" id="GO:0005789">
    <property type="term" value="C:endoplasmic reticulum membrane"/>
    <property type="evidence" value="ECO:0007669"/>
    <property type="project" value="UniProtKB-SubCell"/>
</dbReference>
<dbReference type="InterPro" id="IPR050477">
    <property type="entry name" value="GrpII_AminoAcid_Decarb"/>
</dbReference>
<evidence type="ECO:0000256" key="13">
    <source>
        <dbReference type="ARBA" id="ARBA00038302"/>
    </source>
</evidence>
<dbReference type="SUPFAM" id="SSF53383">
    <property type="entry name" value="PLP-dependent transferases"/>
    <property type="match status" value="1"/>
</dbReference>
<evidence type="ECO:0000256" key="2">
    <source>
        <dbReference type="ARBA" id="ARBA00004389"/>
    </source>
</evidence>
<dbReference type="InterPro" id="IPR002129">
    <property type="entry name" value="PyrdxlP-dep_de-COase"/>
</dbReference>
<dbReference type="Pfam" id="PF00282">
    <property type="entry name" value="Pyridoxal_deC"/>
    <property type="match status" value="1"/>
</dbReference>
<evidence type="ECO:0000256" key="7">
    <source>
        <dbReference type="ARBA" id="ARBA00022898"/>
    </source>
</evidence>
<keyword evidence="12" id="KW-0456">Lyase</keyword>
<dbReference type="PANTHER" id="PTHR42735">
    <property type="match status" value="1"/>
</dbReference>
<keyword evidence="5" id="KW-0812">Transmembrane</keyword>
<comment type="subcellular location">
    <subcellularLocation>
        <location evidence="2">Endoplasmic reticulum membrane</location>
        <topology evidence="2">Single-pass membrane protein</topology>
    </subcellularLocation>
</comment>
<dbReference type="InterPro" id="IPR015421">
    <property type="entry name" value="PyrdxlP-dep_Trfase_major"/>
</dbReference>
<dbReference type="EMBL" id="CAFBLP010000025">
    <property type="protein sequence ID" value="CAB4877526.1"/>
    <property type="molecule type" value="Genomic_DNA"/>
</dbReference>
<comment type="cofactor">
    <cofactor evidence="1">
        <name>pyridoxal 5'-phosphate</name>
        <dbReference type="ChEBI" id="CHEBI:597326"/>
    </cofactor>
</comment>
<comment type="pathway">
    <text evidence="4">Sphingolipid metabolism.</text>
</comment>